<evidence type="ECO:0000313" key="3">
    <source>
        <dbReference type="Proteomes" id="UP000198809"/>
    </source>
</evidence>
<evidence type="ECO:0000313" key="4">
    <source>
        <dbReference type="Proteomes" id="UP000683429"/>
    </source>
</evidence>
<evidence type="ECO:0000313" key="1">
    <source>
        <dbReference type="EMBL" id="QWU14460.1"/>
    </source>
</evidence>
<organism evidence="2 3">
    <name type="scientific">Paenibacillus sophorae</name>
    <dbReference type="NCBI Taxonomy" id="1333845"/>
    <lineage>
        <taxon>Bacteria</taxon>
        <taxon>Bacillati</taxon>
        <taxon>Bacillota</taxon>
        <taxon>Bacilli</taxon>
        <taxon>Bacillales</taxon>
        <taxon>Paenibacillaceae</taxon>
        <taxon>Paenibacillus</taxon>
    </lineage>
</organism>
<dbReference type="EMBL" id="CP076607">
    <property type="protein sequence ID" value="QWU14460.1"/>
    <property type="molecule type" value="Genomic_DNA"/>
</dbReference>
<evidence type="ECO:0000313" key="2">
    <source>
        <dbReference type="EMBL" id="SEN51791.1"/>
    </source>
</evidence>
<dbReference type="AlphaFoldDB" id="A0A1H8H5X9"/>
<dbReference type="Proteomes" id="UP000198809">
    <property type="component" value="Unassembled WGS sequence"/>
</dbReference>
<dbReference type="Proteomes" id="UP000683429">
    <property type="component" value="Chromosome"/>
</dbReference>
<dbReference type="EMBL" id="FODH01000001">
    <property type="protein sequence ID" value="SEN51791.1"/>
    <property type="molecule type" value="Genomic_DNA"/>
</dbReference>
<dbReference type="RefSeq" id="WP_036588535.1">
    <property type="nucleotide sequence ID" value="NZ_CP076607.1"/>
</dbReference>
<reference evidence="2 3" key="1">
    <citation type="submission" date="2016-10" db="EMBL/GenBank/DDBJ databases">
        <authorList>
            <person name="de Groot N.N."/>
        </authorList>
    </citation>
    <scope>NUCLEOTIDE SEQUENCE [LARGE SCALE GENOMIC DNA]</scope>
    <source>
        <strain evidence="2 3">CGMCC 1.10238</strain>
    </source>
</reference>
<protein>
    <recommendedName>
        <fullName evidence="5">BppU N-terminal domain-containing protein</fullName>
    </recommendedName>
</protein>
<proteinExistence type="predicted"/>
<accession>A0A1H8H5X9</accession>
<name>A0A1H8H5X9_9BACL</name>
<keyword evidence="4" id="KW-1185">Reference proteome</keyword>
<sequence length="383" mass="43661">MPDLITQLQYNDPLVIVARKGTTGDPFKERTDSLPIINGIITLWEIPSITERVTIAGMIEIDQEIFEQRKVIAENEFLVHYSTGVVQFHSSLEGTTKLCRYKGRGLIMYPASRIYAMISRNPDVVTTLQDYITEIEIKLAENTDLINRVESLLLETRLVIDESRLSTDNANTAAQAANNAADLALDAYNTTRLVFKNPVAREQDLHTTYPFPSVGWTVQTYTNGKRYRFDGNDWIEIDVFGSNLQAVNEFKDGLMTIADYLKLKSYPDSMKDRIISFSLPDAVQGVIENFIPFPFNGQLIEMTGYCEIAGEMVTEISLERSRNLLNWTEITSRRLRFQPNQHFDDKLVTFNNNTIESGDIFRINMNTQGLGIYNITINLKIRI</sequence>
<evidence type="ECO:0008006" key="5">
    <source>
        <dbReference type="Google" id="ProtNLM"/>
    </source>
</evidence>
<dbReference type="OrthoDB" id="2587776at2"/>
<dbReference type="STRING" id="1333845.SAMN04487895_101770"/>
<reference evidence="1 4" key="2">
    <citation type="submission" date="2021-06" db="EMBL/GenBank/DDBJ databases">
        <title>Whole genome sequence of Paenibacillus sophorae DSM23020 for comparative genomics.</title>
        <authorList>
            <person name="Kim M.-J."/>
            <person name="Lee G."/>
            <person name="Shin J.-H."/>
        </authorList>
    </citation>
    <scope>NUCLEOTIDE SEQUENCE [LARGE SCALE GENOMIC DNA]</scope>
    <source>
        <strain evidence="1 4">DSM 23020</strain>
    </source>
</reference>
<gene>
    <name evidence="1" type="ORF">KP014_21365</name>
    <name evidence="2" type="ORF">SAMN04487895_101770</name>
</gene>